<proteinExistence type="predicted"/>
<keyword evidence="2" id="KW-1185">Reference proteome</keyword>
<dbReference type="EMBL" id="JACHHI010000001">
    <property type="protein sequence ID" value="MBB6477032.1"/>
    <property type="molecule type" value="Genomic_DNA"/>
</dbReference>
<comment type="caution">
    <text evidence="1">The sequence shown here is derived from an EMBL/GenBank/DDBJ whole genome shotgun (WGS) entry which is preliminary data.</text>
</comment>
<dbReference type="AlphaFoldDB" id="A0A841R356"/>
<accession>A0A841R356</accession>
<dbReference type="Proteomes" id="UP000591941">
    <property type="component" value="Unassembled WGS sequence"/>
</dbReference>
<protein>
    <submittedName>
        <fullName evidence="1">Uncharacterized protein</fullName>
    </submittedName>
</protein>
<evidence type="ECO:0000313" key="2">
    <source>
        <dbReference type="Proteomes" id="UP000591941"/>
    </source>
</evidence>
<evidence type="ECO:0000313" key="1">
    <source>
        <dbReference type="EMBL" id="MBB6477032.1"/>
    </source>
</evidence>
<dbReference type="GeneID" id="93485339"/>
<gene>
    <name evidence="1" type="ORF">HNR45_000054</name>
</gene>
<dbReference type="RefSeq" id="WP_159822116.1">
    <property type="nucleotide sequence ID" value="NZ_CABWNB010000001.1"/>
</dbReference>
<sequence>MNIKLLEIEQTNTVSLIQKLPDLIMNRYNTSTKDAIIEILDQYEESRLVSWKEVK</sequence>
<organism evidence="1 2">
    <name type="scientific">Negativicoccus succinicivorans</name>
    <dbReference type="NCBI Taxonomy" id="620903"/>
    <lineage>
        <taxon>Bacteria</taxon>
        <taxon>Bacillati</taxon>
        <taxon>Bacillota</taxon>
        <taxon>Negativicutes</taxon>
        <taxon>Veillonellales</taxon>
        <taxon>Veillonellaceae</taxon>
        <taxon>Negativicoccus</taxon>
    </lineage>
</organism>
<name>A0A841R356_9FIRM</name>
<reference evidence="1 2" key="1">
    <citation type="submission" date="2020-08" db="EMBL/GenBank/DDBJ databases">
        <title>Genomic Encyclopedia of Type Strains, Phase IV (KMG-IV): sequencing the most valuable type-strain genomes for metagenomic binning, comparative biology and taxonomic classification.</title>
        <authorList>
            <person name="Goeker M."/>
        </authorList>
    </citation>
    <scope>NUCLEOTIDE SEQUENCE [LARGE SCALE GENOMIC DNA]</scope>
    <source>
        <strain evidence="1 2">DSM 21255</strain>
    </source>
</reference>